<evidence type="ECO:0000313" key="3">
    <source>
        <dbReference type="Proteomes" id="UP000002016"/>
    </source>
</evidence>
<name>A8F5N6_PSELT</name>
<dbReference type="STRING" id="416591.Tlet_0904"/>
<dbReference type="eggNOG" id="COG2992">
    <property type="taxonomic scope" value="Bacteria"/>
</dbReference>
<dbReference type="Gene3D" id="1.10.530.10">
    <property type="match status" value="1"/>
</dbReference>
<dbReference type="CAZy" id="GH73">
    <property type="family name" value="Glycoside Hydrolase Family 73"/>
</dbReference>
<dbReference type="RefSeq" id="WP_012002951.1">
    <property type="nucleotide sequence ID" value="NC_009828.1"/>
</dbReference>
<dbReference type="AlphaFoldDB" id="A8F5N6"/>
<reference evidence="2 3" key="1">
    <citation type="submission" date="2007-08" db="EMBL/GenBank/DDBJ databases">
        <title>Complete sequence of Thermotoga lettingae TMO.</title>
        <authorList>
            <consortium name="US DOE Joint Genome Institute"/>
            <person name="Copeland A."/>
            <person name="Lucas S."/>
            <person name="Lapidus A."/>
            <person name="Barry K."/>
            <person name="Glavina del Rio T."/>
            <person name="Dalin E."/>
            <person name="Tice H."/>
            <person name="Pitluck S."/>
            <person name="Foster B."/>
            <person name="Bruce D."/>
            <person name="Schmutz J."/>
            <person name="Larimer F."/>
            <person name="Land M."/>
            <person name="Hauser L."/>
            <person name="Kyrpides N."/>
            <person name="Mikhailova N."/>
            <person name="Nelson K."/>
            <person name="Gogarten J.P."/>
            <person name="Noll K."/>
            <person name="Richardson P."/>
        </authorList>
    </citation>
    <scope>NUCLEOTIDE SEQUENCE [LARGE SCALE GENOMIC DNA]</scope>
    <source>
        <strain evidence="3">ATCC BAA-301 / DSM 14385 / NBRC 107922 / TMO</strain>
    </source>
</reference>
<reference evidence="2 3" key="2">
    <citation type="journal article" date="2009" name="Proc. Natl. Acad. Sci. U.S.A.">
        <title>On the chimeric nature, thermophilic origin, and phylogenetic placement of the Thermotogales.</title>
        <authorList>
            <person name="Zhaxybayeva O."/>
            <person name="Swithers K.S."/>
            <person name="Lapierre P."/>
            <person name="Fournier G.P."/>
            <person name="Bickhart D.M."/>
            <person name="DeBoy R.T."/>
            <person name="Nelson K.E."/>
            <person name="Nesbo C.L."/>
            <person name="Doolittle W.F."/>
            <person name="Gogarten J.P."/>
            <person name="Noll K.M."/>
        </authorList>
    </citation>
    <scope>NUCLEOTIDE SEQUENCE [LARGE SCALE GENOMIC DNA]</scope>
    <source>
        <strain evidence="3">ATCC BAA-301 / DSM 14385 / NBRC 107922 / TMO</strain>
    </source>
</reference>
<dbReference type="HOGENOM" id="CLU_061344_0_0_0"/>
<protein>
    <submittedName>
        <fullName evidence="2">Uncharacterized FlgJ-related protein-like protein</fullName>
    </submittedName>
</protein>
<evidence type="ECO:0000313" key="2">
    <source>
        <dbReference type="EMBL" id="ABV33470.1"/>
    </source>
</evidence>
<dbReference type="GO" id="GO:0004040">
    <property type="term" value="F:amidase activity"/>
    <property type="evidence" value="ECO:0007669"/>
    <property type="project" value="InterPro"/>
</dbReference>
<keyword evidence="3" id="KW-1185">Reference proteome</keyword>
<dbReference type="Pfam" id="PF01832">
    <property type="entry name" value="Glucosaminidase"/>
    <property type="match status" value="1"/>
</dbReference>
<dbReference type="EMBL" id="CP000812">
    <property type="protein sequence ID" value="ABV33470.1"/>
    <property type="molecule type" value="Genomic_DNA"/>
</dbReference>
<dbReference type="PANTHER" id="PTHR40572">
    <property type="entry name" value="PROTEIN BAX"/>
    <property type="match status" value="1"/>
</dbReference>
<dbReference type="InterPro" id="IPR053195">
    <property type="entry name" value="Bax-like"/>
</dbReference>
<sequence length="284" mass="32909" precursor="true">MRKIVALMGFLCIFAASPRITVNSFGVLEQEEFYSSGVAEMQFESYKDLQSFFNSINYDLSTKKVPLVILKCLPKDMDKIESINQKKELFVKIMLPIILKVNEEITEERDKILSMSSADELSYYLKKYRAKNKQELLEKVLPVPVEIALAQAAIESAWGTSRFAIEANNIFGEWTFKPGTGIIPSDRPEGEIYEVRKFESLIDSVRSYVYNLNVSSFYKEFRDIRAGKINKPVEEGLLYYSQKRHEYIQEIKIIISKNQFTEFSNHKPYRLQLALLSSNIWSNN</sequence>
<evidence type="ECO:0000259" key="1">
    <source>
        <dbReference type="Pfam" id="PF01832"/>
    </source>
</evidence>
<dbReference type="KEGG" id="tle:Tlet_0904"/>
<feature type="domain" description="Mannosyl-glycoprotein endo-beta-N-acetylglucosamidase-like" evidence="1">
    <location>
        <begin position="138"/>
        <end position="259"/>
    </location>
</feature>
<dbReference type="PANTHER" id="PTHR40572:SF1">
    <property type="entry name" value="PROTEIN BAX"/>
    <property type="match status" value="1"/>
</dbReference>
<organism evidence="2 3">
    <name type="scientific">Pseudothermotoga lettingae (strain ATCC BAA-301 / DSM 14385 / NBRC 107922 / TMO)</name>
    <name type="common">Thermotoga lettingae</name>
    <dbReference type="NCBI Taxonomy" id="416591"/>
    <lineage>
        <taxon>Bacteria</taxon>
        <taxon>Thermotogati</taxon>
        <taxon>Thermotogota</taxon>
        <taxon>Thermotogae</taxon>
        <taxon>Thermotogales</taxon>
        <taxon>Thermotogaceae</taxon>
        <taxon>Pseudothermotoga</taxon>
    </lineage>
</organism>
<dbReference type="OrthoDB" id="977752at2"/>
<proteinExistence type="predicted"/>
<accession>A8F5N6</accession>
<gene>
    <name evidence="2" type="ordered locus">Tlet_0904</name>
</gene>
<dbReference type="InterPro" id="IPR002901">
    <property type="entry name" value="MGlyc_endo_b_GlcNAc-like_dom"/>
</dbReference>
<dbReference type="Proteomes" id="UP000002016">
    <property type="component" value="Chromosome"/>
</dbReference>